<gene>
    <name evidence="1" type="ORF">OWV82_023337</name>
</gene>
<accession>A0ACC1WWH8</accession>
<name>A0ACC1WWH8_MELAZ</name>
<protein>
    <submittedName>
        <fullName evidence="1">Regulator of Vps4 activity in the MVB pathway protein</fullName>
    </submittedName>
</protein>
<proteinExistence type="predicted"/>
<dbReference type="Proteomes" id="UP001164539">
    <property type="component" value="Chromosome 13"/>
</dbReference>
<comment type="caution">
    <text evidence="1">The sequence shown here is derived from an EMBL/GenBank/DDBJ whole genome shotgun (WGS) entry which is preliminary data.</text>
</comment>
<evidence type="ECO:0000313" key="1">
    <source>
        <dbReference type="EMBL" id="KAJ4703428.1"/>
    </source>
</evidence>
<evidence type="ECO:0000313" key="2">
    <source>
        <dbReference type="Proteomes" id="UP001164539"/>
    </source>
</evidence>
<keyword evidence="2" id="KW-1185">Reference proteome</keyword>
<organism evidence="1 2">
    <name type="scientific">Melia azedarach</name>
    <name type="common">Chinaberry tree</name>
    <dbReference type="NCBI Taxonomy" id="155640"/>
    <lineage>
        <taxon>Eukaryota</taxon>
        <taxon>Viridiplantae</taxon>
        <taxon>Streptophyta</taxon>
        <taxon>Embryophyta</taxon>
        <taxon>Tracheophyta</taxon>
        <taxon>Spermatophyta</taxon>
        <taxon>Magnoliopsida</taxon>
        <taxon>eudicotyledons</taxon>
        <taxon>Gunneridae</taxon>
        <taxon>Pentapetalae</taxon>
        <taxon>rosids</taxon>
        <taxon>malvids</taxon>
        <taxon>Sapindales</taxon>
        <taxon>Meliaceae</taxon>
        <taxon>Melia</taxon>
    </lineage>
</organism>
<sequence>MLDILFGWRKASKCKNLVKHVQCRLKFLKIKRESSIRQIRDHIARLIKNGDNENAFSRVEQLFKDENLLAAYDLLDHFCEFVIINFPYIRKHKDCPHDINEAVSTLIYAAAWCGDLPELQKIQKLFGERYGLRFCKAAVELHPGTLVNCQIREKLRIKPIPDSIKLKLMDEIANDYTLQQELFGCDSRVKLHAAKIMEPPRVNAMDRSSVQVENRVQFECSNEPKSVPSMPAGQNRLESCGSNKLSALSLENMVEMGSTKPASEISFQFHKSVVNFEEVMEFQFGPLQDLCGEDKRTFLFNSSILQLGQGYRLGGESLLFLSSHVFDKNGSDKNIKFGRNYGDFHQKLSGQLGHQSKHLGNMPPQVGENSLFGCNKKLWSPRHLHYSRMNQKHVCCYKMQQHILSSKCEFDSRKSYCRCRFSCDMDVNCSLQHPCYHSVMEESGHGENASYSRTPQKMKGTAIGNNLRSASSQLQHLKRSMSSSHSHVHPKLPDYDELAAKFMALKKEHQQRTSARQEKLPH</sequence>
<reference evidence="1 2" key="1">
    <citation type="journal article" date="2023" name="Science">
        <title>Complex scaffold remodeling in plant triterpene biosynthesis.</title>
        <authorList>
            <person name="De La Pena R."/>
            <person name="Hodgson H."/>
            <person name="Liu J.C."/>
            <person name="Stephenson M.J."/>
            <person name="Martin A.C."/>
            <person name="Owen C."/>
            <person name="Harkess A."/>
            <person name="Leebens-Mack J."/>
            <person name="Jimenez L.E."/>
            <person name="Osbourn A."/>
            <person name="Sattely E.S."/>
        </authorList>
    </citation>
    <scope>NUCLEOTIDE SEQUENCE [LARGE SCALE GENOMIC DNA]</scope>
    <source>
        <strain evidence="2">cv. JPN11</strain>
        <tissue evidence="1">Leaf</tissue>
    </source>
</reference>
<dbReference type="EMBL" id="CM051406">
    <property type="protein sequence ID" value="KAJ4703428.1"/>
    <property type="molecule type" value="Genomic_DNA"/>
</dbReference>